<keyword evidence="5 8" id="KW-0443">Lipid metabolism</keyword>
<reference evidence="10" key="1">
    <citation type="submission" date="2020-10" db="EMBL/GenBank/DDBJ databases">
        <authorList>
            <person name="Gilroy R."/>
        </authorList>
    </citation>
    <scope>NUCLEOTIDE SEQUENCE</scope>
    <source>
        <strain evidence="10">CHK195-11698</strain>
    </source>
</reference>
<keyword evidence="3 8" id="KW-0444">Lipid biosynthesis</keyword>
<accession>A0A9D1HNX7</accession>
<dbReference type="GO" id="GO:0003989">
    <property type="term" value="F:acetyl-CoA carboxylase activity"/>
    <property type="evidence" value="ECO:0007669"/>
    <property type="project" value="InterPro"/>
</dbReference>
<dbReference type="Proteomes" id="UP000824175">
    <property type="component" value="Unassembled WGS sequence"/>
</dbReference>
<dbReference type="InterPro" id="IPR011053">
    <property type="entry name" value="Single_hybrid_motif"/>
</dbReference>
<sequence>MTFEELKELIALFNASHLESMKVEFENTKLDLKKEAKAVAVPVIETATMPMPVVEQTEPARPVTKAGNEVKAPLVGVFYDRRNPESEPFVKVGDRVKKGDPLCIIEAMKVMNEIASPQDGVIQEVLVENEALVEFDQPLFIIG</sequence>
<gene>
    <name evidence="10" type="primary">accB</name>
    <name evidence="10" type="ORF">IAD15_08635</name>
</gene>
<evidence type="ECO:0000256" key="6">
    <source>
        <dbReference type="ARBA" id="ARBA00023160"/>
    </source>
</evidence>
<dbReference type="EMBL" id="DVMJ01000072">
    <property type="protein sequence ID" value="HIU14120.1"/>
    <property type="molecule type" value="Genomic_DNA"/>
</dbReference>
<dbReference type="PRINTS" id="PR01071">
    <property type="entry name" value="ACOABIOTINCC"/>
</dbReference>
<dbReference type="Pfam" id="PF00364">
    <property type="entry name" value="Biotin_lipoyl"/>
    <property type="match status" value="1"/>
</dbReference>
<evidence type="ECO:0000256" key="1">
    <source>
        <dbReference type="ARBA" id="ARBA00005194"/>
    </source>
</evidence>
<proteinExistence type="predicted"/>
<dbReference type="PROSITE" id="PS00188">
    <property type="entry name" value="BIOTIN"/>
    <property type="match status" value="1"/>
</dbReference>
<evidence type="ECO:0000256" key="7">
    <source>
        <dbReference type="ARBA" id="ARBA00023267"/>
    </source>
</evidence>
<keyword evidence="6 8" id="KW-0275">Fatty acid biosynthesis</keyword>
<evidence type="ECO:0000259" key="9">
    <source>
        <dbReference type="PROSITE" id="PS50968"/>
    </source>
</evidence>
<comment type="caution">
    <text evidence="10">The sequence shown here is derived from an EMBL/GenBank/DDBJ whole genome shotgun (WGS) entry which is preliminary data.</text>
</comment>
<evidence type="ECO:0000313" key="10">
    <source>
        <dbReference type="EMBL" id="HIU14120.1"/>
    </source>
</evidence>
<evidence type="ECO:0000256" key="2">
    <source>
        <dbReference type="ARBA" id="ARBA00017562"/>
    </source>
</evidence>
<dbReference type="GO" id="GO:0009317">
    <property type="term" value="C:acetyl-CoA carboxylase complex"/>
    <property type="evidence" value="ECO:0007669"/>
    <property type="project" value="InterPro"/>
</dbReference>
<dbReference type="NCBIfam" id="TIGR00531">
    <property type="entry name" value="BCCP"/>
    <property type="match status" value="1"/>
</dbReference>
<organism evidence="10 11">
    <name type="scientific">Candidatus Fimiplasma intestinipullorum</name>
    <dbReference type="NCBI Taxonomy" id="2840825"/>
    <lineage>
        <taxon>Bacteria</taxon>
        <taxon>Bacillati</taxon>
        <taxon>Bacillota</taxon>
        <taxon>Clostridia</taxon>
        <taxon>Eubacteriales</taxon>
        <taxon>Candidatus Fimiplasma</taxon>
    </lineage>
</organism>
<reference evidence="10" key="2">
    <citation type="journal article" date="2021" name="PeerJ">
        <title>Extensive microbial diversity within the chicken gut microbiome revealed by metagenomics and culture.</title>
        <authorList>
            <person name="Gilroy R."/>
            <person name="Ravi A."/>
            <person name="Getino M."/>
            <person name="Pursley I."/>
            <person name="Horton D.L."/>
            <person name="Alikhan N.F."/>
            <person name="Baker D."/>
            <person name="Gharbi K."/>
            <person name="Hall N."/>
            <person name="Watson M."/>
            <person name="Adriaenssens E.M."/>
            <person name="Foster-Nyarko E."/>
            <person name="Jarju S."/>
            <person name="Secka A."/>
            <person name="Antonio M."/>
            <person name="Oren A."/>
            <person name="Chaudhuri R.R."/>
            <person name="La Ragione R."/>
            <person name="Hildebrand F."/>
            <person name="Pallen M.J."/>
        </authorList>
    </citation>
    <scope>NUCLEOTIDE SEQUENCE</scope>
    <source>
        <strain evidence="10">CHK195-11698</strain>
    </source>
</reference>
<dbReference type="PROSITE" id="PS50968">
    <property type="entry name" value="BIOTINYL_LIPOYL"/>
    <property type="match status" value="1"/>
</dbReference>
<evidence type="ECO:0000256" key="3">
    <source>
        <dbReference type="ARBA" id="ARBA00022516"/>
    </source>
</evidence>
<dbReference type="Gene3D" id="2.40.50.100">
    <property type="match status" value="1"/>
</dbReference>
<dbReference type="GO" id="GO:0006633">
    <property type="term" value="P:fatty acid biosynthetic process"/>
    <property type="evidence" value="ECO:0007669"/>
    <property type="project" value="UniProtKB-KW"/>
</dbReference>
<dbReference type="AlphaFoldDB" id="A0A9D1HNX7"/>
<feature type="domain" description="Lipoyl-binding" evidence="9">
    <location>
        <begin position="67"/>
        <end position="143"/>
    </location>
</feature>
<evidence type="ECO:0000256" key="4">
    <source>
        <dbReference type="ARBA" id="ARBA00022832"/>
    </source>
</evidence>
<comment type="pathway">
    <text evidence="1 8">Lipid metabolism; fatty acid biosynthesis.</text>
</comment>
<dbReference type="SUPFAM" id="SSF51230">
    <property type="entry name" value="Single hybrid motif"/>
    <property type="match status" value="1"/>
</dbReference>
<evidence type="ECO:0000313" key="11">
    <source>
        <dbReference type="Proteomes" id="UP000824175"/>
    </source>
</evidence>
<keyword evidence="4 8" id="KW-0276">Fatty acid metabolism</keyword>
<evidence type="ECO:0000256" key="8">
    <source>
        <dbReference type="RuleBase" id="RU364072"/>
    </source>
</evidence>
<protein>
    <recommendedName>
        <fullName evidence="2 8">Biotin carboxyl carrier protein of acetyl-CoA carboxylase</fullName>
    </recommendedName>
</protein>
<dbReference type="InterPro" id="IPR001249">
    <property type="entry name" value="AcCoA_biotinCC"/>
</dbReference>
<dbReference type="FunFam" id="2.40.50.100:FF:000003">
    <property type="entry name" value="Acetyl-CoA carboxylase biotin carboxyl carrier protein"/>
    <property type="match status" value="1"/>
</dbReference>
<evidence type="ECO:0000256" key="5">
    <source>
        <dbReference type="ARBA" id="ARBA00023098"/>
    </source>
</evidence>
<dbReference type="InterPro" id="IPR050709">
    <property type="entry name" value="Biotin_Carboxyl_Carrier/Decarb"/>
</dbReference>
<comment type="function">
    <text evidence="8">This protein is a component of the acetyl coenzyme A carboxylase complex; first, biotin carboxylase catalyzes the carboxylation of the carrier protein and then the transcarboxylase transfers the carboxyl group to form malonyl-CoA.</text>
</comment>
<keyword evidence="7 8" id="KW-0092">Biotin</keyword>
<dbReference type="InterPro" id="IPR000089">
    <property type="entry name" value="Biotin_lipoyl"/>
</dbReference>
<dbReference type="PANTHER" id="PTHR45266">
    <property type="entry name" value="OXALOACETATE DECARBOXYLASE ALPHA CHAIN"/>
    <property type="match status" value="1"/>
</dbReference>
<name>A0A9D1HNX7_9FIRM</name>
<dbReference type="InterPro" id="IPR001882">
    <property type="entry name" value="Biotin_BS"/>
</dbReference>
<dbReference type="PANTHER" id="PTHR45266:SF3">
    <property type="entry name" value="OXALOACETATE DECARBOXYLASE ALPHA CHAIN"/>
    <property type="match status" value="1"/>
</dbReference>
<dbReference type="CDD" id="cd06850">
    <property type="entry name" value="biotinyl_domain"/>
    <property type="match status" value="1"/>
</dbReference>